<evidence type="ECO:0000313" key="20">
    <source>
        <dbReference type="WBParaSite" id="Pan_g9999.t1"/>
    </source>
</evidence>
<dbReference type="InterPro" id="IPR001757">
    <property type="entry name" value="P_typ_ATPase"/>
</dbReference>
<feature type="binding site" evidence="13">
    <location>
        <position position="767"/>
    </location>
    <ligand>
        <name>ATP</name>
        <dbReference type="ChEBI" id="CHEBI:30616"/>
    </ligand>
</feature>
<dbReference type="NCBIfam" id="TIGR01652">
    <property type="entry name" value="ATPase-Plipid"/>
    <property type="match status" value="1"/>
</dbReference>
<evidence type="ECO:0000256" key="12">
    <source>
        <dbReference type="PIRSR" id="PIRSR606539-1"/>
    </source>
</evidence>
<proteinExistence type="inferred from homology"/>
<feature type="binding site" evidence="13">
    <location>
        <position position="549"/>
    </location>
    <ligand>
        <name>ATP</name>
        <dbReference type="ChEBI" id="CHEBI:30616"/>
    </ligand>
</feature>
<feature type="binding site" evidence="13">
    <location>
        <position position="674"/>
    </location>
    <ligand>
        <name>ATP</name>
        <dbReference type="ChEBI" id="CHEBI:30616"/>
    </ligand>
</feature>
<keyword evidence="3 15" id="KW-0812">Transmembrane</keyword>
<dbReference type="InterPro" id="IPR023214">
    <property type="entry name" value="HAD_sf"/>
</dbReference>
<evidence type="ECO:0000256" key="3">
    <source>
        <dbReference type="ARBA" id="ARBA00022692"/>
    </source>
</evidence>
<dbReference type="AlphaFoldDB" id="A0A7E4WC53"/>
<dbReference type="PANTHER" id="PTHR24092">
    <property type="entry name" value="PROBABLE PHOSPHOLIPID-TRANSPORTING ATPASE"/>
    <property type="match status" value="1"/>
</dbReference>
<protein>
    <recommendedName>
        <fullName evidence="15">Phospholipid-transporting ATPase</fullName>
        <ecNumber evidence="15">7.6.2.1</ecNumber>
    </recommendedName>
</protein>
<feature type="binding site" evidence="13">
    <location>
        <position position="761"/>
    </location>
    <ligand>
        <name>ATP</name>
        <dbReference type="ChEBI" id="CHEBI:30616"/>
    </ligand>
</feature>
<keyword evidence="10 15" id="KW-0472">Membrane</keyword>
<dbReference type="SUPFAM" id="SSF81665">
    <property type="entry name" value="Calcium ATPase, transmembrane domain M"/>
    <property type="match status" value="1"/>
</dbReference>
<feature type="active site" description="4-aspartylphosphate intermediate" evidence="12">
    <location>
        <position position="407"/>
    </location>
</feature>
<feature type="region of interest" description="Disordered" evidence="16">
    <location>
        <begin position="1074"/>
        <end position="1138"/>
    </location>
</feature>
<dbReference type="SUPFAM" id="SSF81653">
    <property type="entry name" value="Calcium ATPase, transduction domain A"/>
    <property type="match status" value="1"/>
</dbReference>
<feature type="binding site" evidence="13">
    <location>
        <position position="508"/>
    </location>
    <ligand>
        <name>ATP</name>
        <dbReference type="ChEBI" id="CHEBI:30616"/>
    </ligand>
</feature>
<evidence type="ECO:0000256" key="4">
    <source>
        <dbReference type="ARBA" id="ARBA00022723"/>
    </source>
</evidence>
<feature type="binding site" evidence="13">
    <location>
        <position position="407"/>
    </location>
    <ligand>
        <name>ATP</name>
        <dbReference type="ChEBI" id="CHEBI:30616"/>
    </ligand>
</feature>
<feature type="transmembrane region" description="Helical" evidence="15">
    <location>
        <begin position="877"/>
        <end position="897"/>
    </location>
</feature>
<feature type="compositionally biased region" description="Acidic residues" evidence="16">
    <location>
        <begin position="437"/>
        <end position="447"/>
    </location>
</feature>
<keyword evidence="19" id="KW-1185">Reference proteome</keyword>
<reference evidence="19" key="1">
    <citation type="journal article" date="2013" name="Genetics">
        <title>The draft genome and transcriptome of Panagrellus redivivus are shaped by the harsh demands of a free-living lifestyle.</title>
        <authorList>
            <person name="Srinivasan J."/>
            <person name="Dillman A.R."/>
            <person name="Macchietto M.G."/>
            <person name="Heikkinen L."/>
            <person name="Lakso M."/>
            <person name="Fracchia K.M."/>
            <person name="Antoshechkin I."/>
            <person name="Mortazavi A."/>
            <person name="Wong G."/>
            <person name="Sternberg P.W."/>
        </authorList>
    </citation>
    <scope>NUCLEOTIDE SEQUENCE [LARGE SCALE GENOMIC DNA]</scope>
    <source>
        <strain evidence="19">MT8872</strain>
    </source>
</reference>
<dbReference type="InterPro" id="IPR023299">
    <property type="entry name" value="ATPase_P-typ_cyto_dom_N"/>
</dbReference>
<feature type="binding site" evidence="13">
    <location>
        <position position="408"/>
    </location>
    <ligand>
        <name>ATP</name>
        <dbReference type="ChEBI" id="CHEBI:30616"/>
    </ligand>
</feature>
<feature type="transmembrane region" description="Helical" evidence="15">
    <location>
        <begin position="295"/>
        <end position="313"/>
    </location>
</feature>
<dbReference type="EC" id="7.6.2.1" evidence="15"/>
<dbReference type="GO" id="GO:0005524">
    <property type="term" value="F:ATP binding"/>
    <property type="evidence" value="ECO:0007669"/>
    <property type="project" value="UniProtKB-UniRule"/>
</dbReference>
<dbReference type="Pfam" id="PF16209">
    <property type="entry name" value="PhoLip_ATPase_N"/>
    <property type="match status" value="1"/>
</dbReference>
<evidence type="ECO:0000259" key="17">
    <source>
        <dbReference type="Pfam" id="PF16209"/>
    </source>
</evidence>
<evidence type="ECO:0000256" key="5">
    <source>
        <dbReference type="ARBA" id="ARBA00022741"/>
    </source>
</evidence>
<feature type="binding site" evidence="14">
    <location>
        <position position="407"/>
    </location>
    <ligand>
        <name>Mg(2+)</name>
        <dbReference type="ChEBI" id="CHEBI:18420"/>
    </ligand>
</feature>
<feature type="binding site" evidence="13">
    <location>
        <position position="572"/>
    </location>
    <ligand>
        <name>ATP</name>
        <dbReference type="ChEBI" id="CHEBI:30616"/>
    </ligand>
</feature>
<dbReference type="SUPFAM" id="SSF81660">
    <property type="entry name" value="Metal cation-transporting ATPase, ATP-binding domain N"/>
    <property type="match status" value="1"/>
</dbReference>
<evidence type="ECO:0000256" key="7">
    <source>
        <dbReference type="ARBA" id="ARBA00022842"/>
    </source>
</evidence>
<dbReference type="GO" id="GO:0000287">
    <property type="term" value="F:magnesium ion binding"/>
    <property type="evidence" value="ECO:0007669"/>
    <property type="project" value="UniProtKB-UniRule"/>
</dbReference>
<dbReference type="Pfam" id="PF13246">
    <property type="entry name" value="Cation_ATPase"/>
    <property type="match status" value="1"/>
</dbReference>
<dbReference type="InterPro" id="IPR006539">
    <property type="entry name" value="P-type_ATPase_IV"/>
</dbReference>
<feature type="transmembrane region" description="Helical" evidence="15">
    <location>
        <begin position="844"/>
        <end position="865"/>
    </location>
</feature>
<dbReference type="InterPro" id="IPR008250">
    <property type="entry name" value="ATPase_P-typ_transduc_dom_A_sf"/>
</dbReference>
<feature type="binding site" evidence="13">
    <location>
        <position position="676"/>
    </location>
    <ligand>
        <name>ATP</name>
        <dbReference type="ChEBI" id="CHEBI:30616"/>
    </ligand>
</feature>
<evidence type="ECO:0000256" key="10">
    <source>
        <dbReference type="ARBA" id="ARBA00023136"/>
    </source>
</evidence>
<feature type="binding site" evidence="13">
    <location>
        <position position="791"/>
    </location>
    <ligand>
        <name>ATP</name>
        <dbReference type="ChEBI" id="CHEBI:30616"/>
    </ligand>
</feature>
<evidence type="ECO:0000256" key="1">
    <source>
        <dbReference type="ARBA" id="ARBA00004141"/>
    </source>
</evidence>
<dbReference type="InterPro" id="IPR032630">
    <property type="entry name" value="P_typ_ATPase_c"/>
</dbReference>
<feature type="region of interest" description="Disordered" evidence="16">
    <location>
        <begin position="471"/>
        <end position="494"/>
    </location>
</feature>
<keyword evidence="8 15" id="KW-1278">Translocase</keyword>
<reference evidence="20" key="2">
    <citation type="submission" date="2020-10" db="UniProtKB">
        <authorList>
            <consortium name="WormBaseParasite"/>
        </authorList>
    </citation>
    <scope>IDENTIFICATION</scope>
</reference>
<keyword evidence="6 13" id="KW-0067">ATP-binding</keyword>
<dbReference type="InterPro" id="IPR044492">
    <property type="entry name" value="P_typ_ATPase_HD_dom"/>
</dbReference>
<comment type="catalytic activity">
    <reaction evidence="11 15">
        <text>ATP + H2O + phospholipidSide 1 = ADP + phosphate + phospholipidSide 2.</text>
        <dbReference type="EC" id="7.6.2.1"/>
    </reaction>
</comment>
<organism evidence="19 20">
    <name type="scientific">Panagrellus redivivus</name>
    <name type="common">Microworm</name>
    <dbReference type="NCBI Taxonomy" id="6233"/>
    <lineage>
        <taxon>Eukaryota</taxon>
        <taxon>Metazoa</taxon>
        <taxon>Ecdysozoa</taxon>
        <taxon>Nematoda</taxon>
        <taxon>Chromadorea</taxon>
        <taxon>Rhabditida</taxon>
        <taxon>Tylenchina</taxon>
        <taxon>Panagrolaimomorpha</taxon>
        <taxon>Panagrolaimoidea</taxon>
        <taxon>Panagrolaimidae</taxon>
        <taxon>Panagrellus</taxon>
    </lineage>
</organism>
<feature type="binding site" evidence="14">
    <location>
        <position position="791"/>
    </location>
    <ligand>
        <name>Mg(2+)</name>
        <dbReference type="ChEBI" id="CHEBI:18420"/>
    </ligand>
</feature>
<evidence type="ECO:0000313" key="19">
    <source>
        <dbReference type="Proteomes" id="UP000492821"/>
    </source>
</evidence>
<evidence type="ECO:0000256" key="6">
    <source>
        <dbReference type="ARBA" id="ARBA00022840"/>
    </source>
</evidence>
<dbReference type="Gene3D" id="3.40.1110.10">
    <property type="entry name" value="Calcium-transporting ATPase, cytoplasmic domain N"/>
    <property type="match status" value="1"/>
</dbReference>
<comment type="similarity">
    <text evidence="2 15">Belongs to the cation transport ATPase (P-type) (TC 3.A.3) family. Type IV subfamily.</text>
</comment>
<comment type="cofactor">
    <cofactor evidence="14">
        <name>Mg(2+)</name>
        <dbReference type="ChEBI" id="CHEBI:18420"/>
    </cofactor>
</comment>
<keyword evidence="5 13" id="KW-0547">Nucleotide-binding</keyword>
<sequence length="1138" mass="126563">MCKDTKDEETDFIVVNIGQPNPKTSNYVSTTKYSILGFLPRFLFQQFNNVVNIFFLVIGCVTLIPGVNSLGEANSTLMRLGVLITFIGIKEIYEDLKRYFGDRKVNRRVVRILTKGTWKDVYWSKLKVGHIIKVFKDTFIPADLILLSSSEPAGMAYIETANLDGESSLKVRHGLAVTSSYIAEDKLEALAASESVIRCEPPNSNLYEFAGVFDVSKTLLPDESSAVKSDNAFCSYALSNGHFLPRGSTLKNTDWIYGVAVYAGKKTKLMLNETKPPTKCCFVNKMITYIMTMQLGILLLICATVTIFSVQFIHENRAESWYLAYPADGPLEESRKHFILFFLSFVALLNLIMPITLYGTLNVIRVWQGRIIEQDVLMYDEATNTRARVRRSNLNETLGQVKYLLCDKTGTLTENKMVFKMCSINGRRYGSEKGEEFDSSELSEELSNEGSKSRSTIEDFLTVSAVCHTVVPEKPPNNSETTETPKSDFSTKSNNSNELVYHGVSPDEVALVKMARQLGYVFISRTPESVTTEVGGAQMKFDILAVFEFTSDRKRMTIVLRTPEKRLRIFVKGADSVIMPRLSASSDREMVAKTLKHLEQFASLEEEFYVWKPAYDAACTALDNRQAKLDLQAEMIEKDLFLVGVTAIEDKLQLGVPETIARLRESNIKIWILTGDRLETAINIGHSSNLIKPDMTSFILEAKPNESVDEMVTRVASEAEAAGNGAALIIDGETLQNIADEGVTYEFVNLVINAGCVICCRCTPRQKSAMVRLVRKHIDGATAAIGDGANDVAMIHAADVGIGISGREGLQASLAADFAIAQFRFLRRLLLVHGVLCHMRTQKAVFYSIYKNVILATILITYLYASGWSDTPGLHPLYVTDYNILFIFLPPLSLGIFDKIAPIETLEKDPKLYTLSQDRRNFSMLEHFKNVVTAIFHGLVFVGIAIGTMHHEQLWSDGHIGGIYTYGTVTAFALTVFVILQAVVYADDISAPMIFTSAMSIFVYFVLLYTESAGNPDDRADAIWIMFTTPSVQFSIVIAVSVPLLIVIVTKVFRNTYKQWLSTQVNAAWNDPQVPKEAETAVDNEQAQTSRQKPANSDAKMQNTPSSVDPSDSPKTTIVFGNTADVNASKNRATDSQI</sequence>
<dbReference type="SFLD" id="SFLDS00003">
    <property type="entry name" value="Haloacid_Dehalogenase"/>
    <property type="match status" value="1"/>
</dbReference>
<evidence type="ECO:0000256" key="13">
    <source>
        <dbReference type="PIRSR" id="PIRSR606539-2"/>
    </source>
</evidence>
<dbReference type="Gene3D" id="2.70.150.10">
    <property type="entry name" value="Calcium-transporting ATPase, cytoplasmic transduction domain A"/>
    <property type="match status" value="1"/>
</dbReference>
<feature type="domain" description="P-type ATPase N-terminal" evidence="17">
    <location>
        <begin position="24"/>
        <end position="72"/>
    </location>
</feature>
<dbReference type="PANTHER" id="PTHR24092:SF150">
    <property type="entry name" value="PHOSPHOLIPID-TRANSPORTING ATPASE"/>
    <property type="match status" value="1"/>
</dbReference>
<comment type="subcellular location">
    <subcellularLocation>
        <location evidence="1 15">Membrane</location>
        <topology evidence="1 15">Multi-pass membrane protein</topology>
    </subcellularLocation>
</comment>
<dbReference type="SFLD" id="SFLDF00027">
    <property type="entry name" value="p-type_atpase"/>
    <property type="match status" value="1"/>
</dbReference>
<feature type="region of interest" description="Disordered" evidence="16">
    <location>
        <begin position="431"/>
        <end position="454"/>
    </location>
</feature>
<evidence type="ECO:0000256" key="9">
    <source>
        <dbReference type="ARBA" id="ARBA00022989"/>
    </source>
</evidence>
<feature type="transmembrane region" description="Helical" evidence="15">
    <location>
        <begin position="993"/>
        <end position="1010"/>
    </location>
</feature>
<name>A0A7E4WC53_PANRE</name>
<accession>A0A7E4WC53</accession>
<evidence type="ECO:0000256" key="15">
    <source>
        <dbReference type="RuleBase" id="RU362033"/>
    </source>
</evidence>
<feature type="compositionally biased region" description="Polar residues" evidence="16">
    <location>
        <begin position="476"/>
        <end position="494"/>
    </location>
</feature>
<feature type="transmembrane region" description="Helical" evidence="15">
    <location>
        <begin position="963"/>
        <end position="986"/>
    </location>
</feature>
<evidence type="ECO:0000256" key="8">
    <source>
        <dbReference type="ARBA" id="ARBA00022967"/>
    </source>
</evidence>
<dbReference type="GO" id="GO:0045332">
    <property type="term" value="P:phospholipid translocation"/>
    <property type="evidence" value="ECO:0007669"/>
    <property type="project" value="TreeGrafter"/>
</dbReference>
<dbReference type="InterPro" id="IPR018303">
    <property type="entry name" value="ATPase_P-typ_P_site"/>
</dbReference>
<evidence type="ECO:0000256" key="11">
    <source>
        <dbReference type="ARBA" id="ARBA00034036"/>
    </source>
</evidence>
<feature type="binding site" evidence="13">
    <location>
        <position position="675"/>
    </location>
    <ligand>
        <name>ATP</name>
        <dbReference type="ChEBI" id="CHEBI:30616"/>
    </ligand>
</feature>
<dbReference type="GO" id="GO:0016887">
    <property type="term" value="F:ATP hydrolysis activity"/>
    <property type="evidence" value="ECO:0007669"/>
    <property type="project" value="InterPro"/>
</dbReference>
<feature type="transmembrane region" description="Helical" evidence="15">
    <location>
        <begin position="50"/>
        <end position="70"/>
    </location>
</feature>
<feature type="compositionally biased region" description="Polar residues" evidence="16">
    <location>
        <begin position="1083"/>
        <end position="1138"/>
    </location>
</feature>
<feature type="transmembrane region" description="Helical" evidence="15">
    <location>
        <begin position="338"/>
        <end position="361"/>
    </location>
</feature>
<dbReference type="Proteomes" id="UP000492821">
    <property type="component" value="Unassembled WGS sequence"/>
</dbReference>
<feature type="binding site" evidence="14">
    <location>
        <position position="409"/>
    </location>
    <ligand>
        <name>Mg(2+)</name>
        <dbReference type="ChEBI" id="CHEBI:18420"/>
    </ligand>
</feature>
<dbReference type="WBParaSite" id="Pan_g9999.t1">
    <property type="protein sequence ID" value="Pan_g9999.t1"/>
    <property type="gene ID" value="Pan_g9999"/>
</dbReference>
<keyword evidence="4 14" id="KW-0479">Metal-binding</keyword>
<dbReference type="GO" id="GO:0140326">
    <property type="term" value="F:ATPase-coupled intramembrane lipid transporter activity"/>
    <property type="evidence" value="ECO:0007669"/>
    <property type="project" value="UniProtKB-EC"/>
</dbReference>
<dbReference type="SUPFAM" id="SSF56784">
    <property type="entry name" value="HAD-like"/>
    <property type="match status" value="1"/>
</dbReference>
<dbReference type="SFLD" id="SFLDG00002">
    <property type="entry name" value="C1.7:_P-type_atpase_like"/>
    <property type="match status" value="1"/>
</dbReference>
<dbReference type="InterPro" id="IPR032631">
    <property type="entry name" value="P-type_ATPase_N"/>
</dbReference>
<feature type="binding site" evidence="13">
    <location>
        <position position="790"/>
    </location>
    <ligand>
        <name>ATP</name>
        <dbReference type="ChEBI" id="CHEBI:30616"/>
    </ligand>
</feature>
<dbReference type="Gene3D" id="3.40.50.1000">
    <property type="entry name" value="HAD superfamily/HAD-like"/>
    <property type="match status" value="1"/>
</dbReference>
<evidence type="ECO:0000259" key="18">
    <source>
        <dbReference type="Pfam" id="PF16212"/>
    </source>
</evidence>
<keyword evidence="7 14" id="KW-0460">Magnesium</keyword>
<dbReference type="PRINTS" id="PR00119">
    <property type="entry name" value="CATATPASE"/>
</dbReference>
<dbReference type="InterPro" id="IPR023298">
    <property type="entry name" value="ATPase_P-typ_TM_dom_sf"/>
</dbReference>
<evidence type="ECO:0000256" key="16">
    <source>
        <dbReference type="SAM" id="MobiDB-lite"/>
    </source>
</evidence>
<feature type="binding site" evidence="14">
    <location>
        <position position="787"/>
    </location>
    <ligand>
        <name>Mg(2+)</name>
        <dbReference type="ChEBI" id="CHEBI:18420"/>
    </ligand>
</feature>
<dbReference type="Pfam" id="PF16212">
    <property type="entry name" value="PhoLip_ATPase_C"/>
    <property type="match status" value="1"/>
</dbReference>
<dbReference type="GO" id="GO:0005886">
    <property type="term" value="C:plasma membrane"/>
    <property type="evidence" value="ECO:0007669"/>
    <property type="project" value="TreeGrafter"/>
</dbReference>
<dbReference type="NCBIfam" id="TIGR01494">
    <property type="entry name" value="ATPase_P-type"/>
    <property type="match status" value="1"/>
</dbReference>
<keyword evidence="9 15" id="KW-1133">Transmembrane helix</keyword>
<dbReference type="InterPro" id="IPR036412">
    <property type="entry name" value="HAD-like_sf"/>
</dbReference>
<feature type="transmembrane region" description="Helical" evidence="15">
    <location>
        <begin position="930"/>
        <end position="951"/>
    </location>
</feature>
<evidence type="ECO:0000256" key="14">
    <source>
        <dbReference type="PIRSR" id="PIRSR606539-3"/>
    </source>
</evidence>
<dbReference type="PROSITE" id="PS00154">
    <property type="entry name" value="ATPASE_E1_E2"/>
    <property type="match status" value="1"/>
</dbReference>
<evidence type="ECO:0000256" key="2">
    <source>
        <dbReference type="ARBA" id="ARBA00008109"/>
    </source>
</evidence>
<dbReference type="FunFam" id="3.40.50.1000:FF:000084">
    <property type="entry name" value="Phospholipid-transporting ATPase"/>
    <property type="match status" value="1"/>
</dbReference>
<feature type="transmembrane region" description="Helical" evidence="15">
    <location>
        <begin position="1022"/>
        <end position="1049"/>
    </location>
</feature>
<feature type="binding site" evidence="13">
    <location>
        <position position="409"/>
    </location>
    <ligand>
        <name>ATP</name>
        <dbReference type="ChEBI" id="CHEBI:30616"/>
    </ligand>
</feature>
<feature type="domain" description="P-type ATPase C-terminal" evidence="18">
    <location>
        <begin position="814"/>
        <end position="1058"/>
    </location>
</feature>